<dbReference type="AlphaFoldDB" id="A0A6A6SWG8"/>
<evidence type="ECO:0000313" key="4">
    <source>
        <dbReference type="Proteomes" id="UP000799324"/>
    </source>
</evidence>
<protein>
    <submittedName>
        <fullName evidence="3">Uncharacterized protein</fullName>
    </submittedName>
</protein>
<feature type="coiled-coil region" evidence="1">
    <location>
        <begin position="137"/>
        <end position="189"/>
    </location>
</feature>
<organism evidence="3 4">
    <name type="scientific">Lophiostoma macrostomum CBS 122681</name>
    <dbReference type="NCBI Taxonomy" id="1314788"/>
    <lineage>
        <taxon>Eukaryota</taxon>
        <taxon>Fungi</taxon>
        <taxon>Dikarya</taxon>
        <taxon>Ascomycota</taxon>
        <taxon>Pezizomycotina</taxon>
        <taxon>Dothideomycetes</taxon>
        <taxon>Pleosporomycetidae</taxon>
        <taxon>Pleosporales</taxon>
        <taxon>Lophiostomataceae</taxon>
        <taxon>Lophiostoma</taxon>
    </lineage>
</organism>
<sequence length="237" mass="26625">MNLVIHVGLNPLAKTPISDCVTWYQHKQSQPSGIRPYFLKTTLTASATPPSHTATTTMESSQEYIDVVASQFSRTPSKTQGEATSTPQRPRAPAFVPRQITQKNKPTANVLRPTRSAVTKRTTTSDAKDKDTSWKKVKALEDAMAKLEKRLEEEQEKRVADLEIFQKGMEDAQKETKAAQEKAKHAEALVGEERRLRGRKESEIGRLNEYNTKLLEENVELQLRLLGRRSGIQNNAA</sequence>
<evidence type="ECO:0000256" key="2">
    <source>
        <dbReference type="SAM" id="MobiDB-lite"/>
    </source>
</evidence>
<keyword evidence="1" id="KW-0175">Coiled coil</keyword>
<evidence type="ECO:0000256" key="1">
    <source>
        <dbReference type="SAM" id="Coils"/>
    </source>
</evidence>
<dbReference type="EMBL" id="MU004410">
    <property type="protein sequence ID" value="KAF2652095.1"/>
    <property type="molecule type" value="Genomic_DNA"/>
</dbReference>
<reference evidence="3" key="1">
    <citation type="journal article" date="2020" name="Stud. Mycol.">
        <title>101 Dothideomycetes genomes: a test case for predicting lifestyles and emergence of pathogens.</title>
        <authorList>
            <person name="Haridas S."/>
            <person name="Albert R."/>
            <person name="Binder M."/>
            <person name="Bloem J."/>
            <person name="Labutti K."/>
            <person name="Salamov A."/>
            <person name="Andreopoulos B."/>
            <person name="Baker S."/>
            <person name="Barry K."/>
            <person name="Bills G."/>
            <person name="Bluhm B."/>
            <person name="Cannon C."/>
            <person name="Castanera R."/>
            <person name="Culley D."/>
            <person name="Daum C."/>
            <person name="Ezra D."/>
            <person name="Gonzalez J."/>
            <person name="Henrissat B."/>
            <person name="Kuo A."/>
            <person name="Liang C."/>
            <person name="Lipzen A."/>
            <person name="Lutzoni F."/>
            <person name="Magnuson J."/>
            <person name="Mondo S."/>
            <person name="Nolan M."/>
            <person name="Ohm R."/>
            <person name="Pangilinan J."/>
            <person name="Park H.-J."/>
            <person name="Ramirez L."/>
            <person name="Alfaro M."/>
            <person name="Sun H."/>
            <person name="Tritt A."/>
            <person name="Yoshinaga Y."/>
            <person name="Zwiers L.-H."/>
            <person name="Turgeon B."/>
            <person name="Goodwin S."/>
            <person name="Spatafora J."/>
            <person name="Crous P."/>
            <person name="Grigoriev I."/>
        </authorList>
    </citation>
    <scope>NUCLEOTIDE SEQUENCE</scope>
    <source>
        <strain evidence="3">CBS 122681</strain>
    </source>
</reference>
<gene>
    <name evidence="3" type="ORF">K491DRAFT_681663</name>
</gene>
<keyword evidence="4" id="KW-1185">Reference proteome</keyword>
<dbReference type="Proteomes" id="UP000799324">
    <property type="component" value="Unassembled WGS sequence"/>
</dbReference>
<feature type="compositionally biased region" description="Polar residues" evidence="2">
    <location>
        <begin position="72"/>
        <end position="88"/>
    </location>
</feature>
<feature type="region of interest" description="Disordered" evidence="2">
    <location>
        <begin position="72"/>
        <end position="92"/>
    </location>
</feature>
<accession>A0A6A6SWG8</accession>
<proteinExistence type="predicted"/>
<evidence type="ECO:0000313" key="3">
    <source>
        <dbReference type="EMBL" id="KAF2652095.1"/>
    </source>
</evidence>
<name>A0A6A6SWG8_9PLEO</name>